<keyword evidence="5" id="KW-0539">Nucleus</keyword>
<comment type="subcellular location">
    <subcellularLocation>
        <location evidence="1">Nucleus</location>
    </subcellularLocation>
</comment>
<dbReference type="InterPro" id="IPR015660">
    <property type="entry name" value="MASH1/Ascl1a-like"/>
</dbReference>
<dbReference type="InterPro" id="IPR036638">
    <property type="entry name" value="HLH_DNA-bd_sf"/>
</dbReference>
<feature type="region of interest" description="Disordered" evidence="6">
    <location>
        <begin position="1"/>
        <end position="33"/>
    </location>
</feature>
<gene>
    <name evidence="8" type="ORF">HOLleu_25166</name>
</gene>
<evidence type="ECO:0000256" key="2">
    <source>
        <dbReference type="ARBA" id="ARBA00022473"/>
    </source>
</evidence>
<comment type="caution">
    <text evidence="8">The sequence shown here is derived from an EMBL/GenBank/DDBJ whole genome shotgun (WGS) entry which is preliminary data.</text>
</comment>
<dbReference type="OrthoDB" id="5976910at2759"/>
<dbReference type="FunFam" id="4.10.280.10:FF:000029">
    <property type="entry name" value="Achaete-scute family bHLH transcription factor 1"/>
    <property type="match status" value="1"/>
</dbReference>
<dbReference type="PANTHER" id="PTHR13935:SF153">
    <property type="entry name" value="ACHAETE-SCUTE FAMILY BHLH TRANSCRIPTION FACTOR 1"/>
    <property type="match status" value="1"/>
</dbReference>
<dbReference type="PROSITE" id="PS50888">
    <property type="entry name" value="BHLH"/>
    <property type="match status" value="1"/>
</dbReference>
<dbReference type="Pfam" id="PF00010">
    <property type="entry name" value="HLH"/>
    <property type="match status" value="1"/>
</dbReference>
<dbReference type="EMBL" id="JAIZAY010000012">
    <property type="protein sequence ID" value="KAJ8031838.1"/>
    <property type="molecule type" value="Genomic_DNA"/>
</dbReference>
<accession>A0A9Q1BSF8</accession>
<keyword evidence="9" id="KW-1185">Reference proteome</keyword>
<evidence type="ECO:0000256" key="3">
    <source>
        <dbReference type="ARBA" id="ARBA00022902"/>
    </source>
</evidence>
<evidence type="ECO:0000259" key="7">
    <source>
        <dbReference type="PROSITE" id="PS50888"/>
    </source>
</evidence>
<reference evidence="8" key="1">
    <citation type="submission" date="2021-10" db="EMBL/GenBank/DDBJ databases">
        <title>Tropical sea cucumber genome reveals ecological adaptation and Cuvierian tubules defense mechanism.</title>
        <authorList>
            <person name="Chen T."/>
        </authorList>
    </citation>
    <scope>NUCLEOTIDE SEQUENCE</scope>
    <source>
        <strain evidence="8">Nanhai2018</strain>
        <tissue evidence="8">Muscle</tissue>
    </source>
</reference>
<keyword evidence="3" id="KW-0524">Neurogenesis</keyword>
<evidence type="ECO:0000256" key="1">
    <source>
        <dbReference type="ARBA" id="ARBA00004123"/>
    </source>
</evidence>
<feature type="compositionally biased region" description="Low complexity" evidence="6">
    <location>
        <begin position="127"/>
        <end position="152"/>
    </location>
</feature>
<dbReference type="PANTHER" id="PTHR13935">
    <property type="entry name" value="ACHAETE-SCUTE TRANSCRIPTION FACTOR-RELATED"/>
    <property type="match status" value="1"/>
</dbReference>
<dbReference type="GO" id="GO:0090575">
    <property type="term" value="C:RNA polymerase II transcription regulator complex"/>
    <property type="evidence" value="ECO:0007669"/>
    <property type="project" value="TreeGrafter"/>
</dbReference>
<sequence length="173" mass="19117">MQDPCRPTSKSSKAVAKRLKEVHGNKRATNTGYMRVKRRPHFGQLGYLSQPAPAAVAKRNERERNRVKLVNNGFANLRSQLPDGAKNKKMSKVETLRSAVEYIKHLQELLDENDAVNAVFSHGNQMTPSPSATSTSSSPARSPIGSASSEPLSPEEAELANFTNWFNWNPDAD</sequence>
<dbReference type="GO" id="GO:0030182">
    <property type="term" value="P:neuron differentiation"/>
    <property type="evidence" value="ECO:0007669"/>
    <property type="project" value="TreeGrafter"/>
</dbReference>
<name>A0A9Q1BSF8_HOLLE</name>
<feature type="domain" description="BHLH" evidence="7">
    <location>
        <begin position="54"/>
        <end position="106"/>
    </location>
</feature>
<proteinExistence type="predicted"/>
<dbReference type="GO" id="GO:0000977">
    <property type="term" value="F:RNA polymerase II transcription regulatory region sequence-specific DNA binding"/>
    <property type="evidence" value="ECO:0007669"/>
    <property type="project" value="TreeGrafter"/>
</dbReference>
<dbReference type="GO" id="GO:0007423">
    <property type="term" value="P:sensory organ development"/>
    <property type="evidence" value="ECO:0007669"/>
    <property type="project" value="TreeGrafter"/>
</dbReference>
<feature type="region of interest" description="Disordered" evidence="6">
    <location>
        <begin position="121"/>
        <end position="156"/>
    </location>
</feature>
<organism evidence="8 9">
    <name type="scientific">Holothuria leucospilota</name>
    <name type="common">Black long sea cucumber</name>
    <name type="synonym">Mertensiothuria leucospilota</name>
    <dbReference type="NCBI Taxonomy" id="206669"/>
    <lineage>
        <taxon>Eukaryota</taxon>
        <taxon>Metazoa</taxon>
        <taxon>Echinodermata</taxon>
        <taxon>Eleutherozoa</taxon>
        <taxon>Echinozoa</taxon>
        <taxon>Holothuroidea</taxon>
        <taxon>Aspidochirotacea</taxon>
        <taxon>Aspidochirotida</taxon>
        <taxon>Holothuriidae</taxon>
        <taxon>Holothuria</taxon>
    </lineage>
</organism>
<keyword evidence="2" id="KW-0217">Developmental protein</keyword>
<dbReference type="InterPro" id="IPR011598">
    <property type="entry name" value="bHLH_dom"/>
</dbReference>
<protein>
    <submittedName>
        <fullName evidence="8">Achaete-scute-like 1</fullName>
    </submittedName>
</protein>
<evidence type="ECO:0000313" key="8">
    <source>
        <dbReference type="EMBL" id="KAJ8031838.1"/>
    </source>
</evidence>
<dbReference type="AlphaFoldDB" id="A0A9Q1BSF8"/>
<dbReference type="GO" id="GO:0050767">
    <property type="term" value="P:regulation of neurogenesis"/>
    <property type="evidence" value="ECO:0007669"/>
    <property type="project" value="TreeGrafter"/>
</dbReference>
<keyword evidence="4" id="KW-0238">DNA-binding</keyword>
<evidence type="ECO:0000256" key="5">
    <source>
        <dbReference type="ARBA" id="ARBA00023242"/>
    </source>
</evidence>
<dbReference type="GO" id="GO:0000981">
    <property type="term" value="F:DNA-binding transcription factor activity, RNA polymerase II-specific"/>
    <property type="evidence" value="ECO:0007669"/>
    <property type="project" value="TreeGrafter"/>
</dbReference>
<dbReference type="GO" id="GO:0046983">
    <property type="term" value="F:protein dimerization activity"/>
    <property type="evidence" value="ECO:0007669"/>
    <property type="project" value="InterPro"/>
</dbReference>
<dbReference type="GO" id="GO:0045944">
    <property type="term" value="P:positive regulation of transcription by RNA polymerase II"/>
    <property type="evidence" value="ECO:0007669"/>
    <property type="project" value="TreeGrafter"/>
</dbReference>
<dbReference type="SUPFAM" id="SSF47459">
    <property type="entry name" value="HLH, helix-loop-helix DNA-binding domain"/>
    <property type="match status" value="1"/>
</dbReference>
<evidence type="ECO:0000256" key="4">
    <source>
        <dbReference type="ARBA" id="ARBA00023125"/>
    </source>
</evidence>
<evidence type="ECO:0000256" key="6">
    <source>
        <dbReference type="SAM" id="MobiDB-lite"/>
    </source>
</evidence>
<dbReference type="SMART" id="SM00353">
    <property type="entry name" value="HLH"/>
    <property type="match status" value="1"/>
</dbReference>
<dbReference type="Gene3D" id="4.10.280.10">
    <property type="entry name" value="Helix-loop-helix DNA-binding domain"/>
    <property type="match status" value="1"/>
</dbReference>
<dbReference type="Proteomes" id="UP001152320">
    <property type="component" value="Chromosome 12"/>
</dbReference>
<evidence type="ECO:0000313" key="9">
    <source>
        <dbReference type="Proteomes" id="UP001152320"/>
    </source>
</evidence>